<feature type="compositionally biased region" description="Acidic residues" evidence="10">
    <location>
        <begin position="412"/>
        <end position="426"/>
    </location>
</feature>
<keyword evidence="2 9" id="KW-0808">Transferase</keyword>
<comment type="caution">
    <text evidence="12">The sequence shown here is derived from an EMBL/GenBank/DDBJ whole genome shotgun (WGS) entry which is preliminary data.</text>
</comment>
<feature type="region of interest" description="Disordered" evidence="10">
    <location>
        <begin position="1327"/>
        <end position="1348"/>
    </location>
</feature>
<evidence type="ECO:0000313" key="12">
    <source>
        <dbReference type="EMBL" id="KAA8573282.1"/>
    </source>
</evidence>
<evidence type="ECO:0000256" key="4">
    <source>
        <dbReference type="ARBA" id="ARBA00022771"/>
    </source>
</evidence>
<comment type="pathway">
    <text evidence="9">Protein modification; protein ubiquitination.</text>
</comment>
<dbReference type="SMART" id="SM00396">
    <property type="entry name" value="ZnF_UBR1"/>
    <property type="match status" value="1"/>
</dbReference>
<comment type="function">
    <text evidence="9">Ubiquitin ligase protein which is a component of the N-end rule pathway. Recognizes and binds to proteins bearing specific N-terminal residues that are destabilizing according to the N-end rule, leading to their ubiquitination and subsequent degradation.</text>
</comment>
<proteinExistence type="inferred from homology"/>
<feature type="region of interest" description="Disordered" evidence="10">
    <location>
        <begin position="406"/>
        <end position="446"/>
    </location>
</feature>
<dbReference type="InterPro" id="IPR044046">
    <property type="entry name" value="E3_ligase_UBR-like_C"/>
</dbReference>
<evidence type="ECO:0000256" key="6">
    <source>
        <dbReference type="ARBA" id="ARBA00022833"/>
    </source>
</evidence>
<dbReference type="PANTHER" id="PTHR21497">
    <property type="entry name" value="UBIQUITIN LIGASE E3 ALPHA-RELATED"/>
    <property type="match status" value="1"/>
</dbReference>
<keyword evidence="6 9" id="KW-0862">Zinc</keyword>
<feature type="compositionally biased region" description="Acidic residues" evidence="10">
    <location>
        <begin position="1368"/>
        <end position="1383"/>
    </location>
</feature>
<gene>
    <name evidence="12" type="ORF">EYC84_003773</name>
</gene>
<feature type="domain" description="UBR-type" evidence="11">
    <location>
        <begin position="87"/>
        <end position="159"/>
    </location>
</feature>
<dbReference type="UniPathway" id="UPA00143"/>
<dbReference type="Pfam" id="PF18995">
    <property type="entry name" value="PRT6_C"/>
    <property type="match status" value="1"/>
</dbReference>
<evidence type="ECO:0000313" key="13">
    <source>
        <dbReference type="Proteomes" id="UP000322873"/>
    </source>
</evidence>
<dbReference type="InterPro" id="IPR003126">
    <property type="entry name" value="Znf_UBR"/>
</dbReference>
<dbReference type="InterPro" id="IPR042065">
    <property type="entry name" value="E3_ELL-like"/>
</dbReference>
<evidence type="ECO:0000256" key="8">
    <source>
        <dbReference type="PROSITE-ProRule" id="PRU00508"/>
    </source>
</evidence>
<dbReference type="CDD" id="cd19673">
    <property type="entry name" value="UBR-box_UBR3"/>
    <property type="match status" value="1"/>
</dbReference>
<feature type="compositionally biased region" description="Pro residues" evidence="10">
    <location>
        <begin position="506"/>
        <end position="516"/>
    </location>
</feature>
<dbReference type="Gene3D" id="2.10.110.30">
    <property type="match status" value="1"/>
</dbReference>
<dbReference type="Pfam" id="PF02617">
    <property type="entry name" value="ClpS"/>
    <property type="match status" value="1"/>
</dbReference>
<dbReference type="InterPro" id="IPR036390">
    <property type="entry name" value="WH_DNA-bd_sf"/>
</dbReference>
<dbReference type="Pfam" id="PF22960">
    <property type="entry name" value="WHD_UBR1"/>
    <property type="match status" value="1"/>
</dbReference>
<evidence type="ECO:0000256" key="3">
    <source>
        <dbReference type="ARBA" id="ARBA00022723"/>
    </source>
</evidence>
<dbReference type="InterPro" id="IPR003769">
    <property type="entry name" value="ClpS_core"/>
</dbReference>
<dbReference type="GO" id="GO:0061630">
    <property type="term" value="F:ubiquitin protein ligase activity"/>
    <property type="evidence" value="ECO:0007669"/>
    <property type="project" value="UniProtKB-UniRule"/>
</dbReference>
<dbReference type="GO" id="GO:0000151">
    <property type="term" value="C:ubiquitin ligase complex"/>
    <property type="evidence" value="ECO:0007669"/>
    <property type="project" value="TreeGrafter"/>
</dbReference>
<evidence type="ECO:0000259" key="11">
    <source>
        <dbReference type="PROSITE" id="PS51157"/>
    </source>
</evidence>
<dbReference type="InterPro" id="IPR055194">
    <property type="entry name" value="UBR1-like_WH"/>
</dbReference>
<dbReference type="Pfam" id="PF02207">
    <property type="entry name" value="zf-UBR"/>
    <property type="match status" value="1"/>
</dbReference>
<keyword evidence="13" id="KW-1185">Reference proteome</keyword>
<dbReference type="GO" id="GO:0071596">
    <property type="term" value="P:ubiquitin-dependent protein catabolic process via the N-end rule pathway"/>
    <property type="evidence" value="ECO:0007669"/>
    <property type="project" value="UniProtKB-UniRule"/>
</dbReference>
<dbReference type="FunFam" id="2.10.110.30:FF:000001">
    <property type="entry name" value="E3 ubiquitin-protein ligase UBR2 isoform 1"/>
    <property type="match status" value="1"/>
</dbReference>
<feature type="compositionally biased region" description="Basic and acidic residues" evidence="10">
    <location>
        <begin position="1332"/>
        <end position="1347"/>
    </location>
</feature>
<dbReference type="CDD" id="cd16482">
    <property type="entry name" value="RING-H2_UBR1-like"/>
    <property type="match status" value="1"/>
</dbReference>
<sequence length="2233" mass="252968">MAEESMPSRQLCEFLKTLPRVHKNRYTEQAERDLLQSLFWSLAGGQTEHLNLFFPENSRPSSTEPWKLRKAQGGSDGDEFTEAARGKVCGHIFKNGEATYRCKTCSSDDTCVLCSRCYDSSDHTGHMVYVSVSLGNSGCCDCGDPEAWRLPVHCSIHTAHESGSGSEEKGKSAVLPEDLVESIRMTIGRAFDYICDVISCSPEQLRLPKSKESIQLDERSSRLTSSYYNGDIIEDPCEYALLLWNDEKHTVNEVRDQVARACKVTNAEGMQRAHETDDIGRSVIKYSTDIDKLLRVSRVVEQIKVTVTIRSARDTFREQMCGTIIEWLSDISGCSVGPDHNILRQVVCEEMLKPWSQGSEASNADIGLNGIDDHEREESLWADAENRVIRRIIRDRQTQAMAVMAAVAATESDSDDTDNGDDDELDGGDRLMVHMDDDEDEDGSSDEEVELVQFDPIELRIQPAARLQELVAAPQPEPETDNDGDVDMVGADDEALEVQEATMAGYPPPPPPPPAPQRITRDRDLTPSDSDTAEMQPLISDSLYAKAKMDIPKTPKNPMKKEIGKPARYWLESPPGYTDRESVPLHEDLWHKLRLDWLILFDLRMWKKVRVDLRELYISTVVSIPEFKRVLGLRFAGLYTTLAQLYLIADREPDHSIINISLQMLTTPSITAEIVERGNFLTNLMAILYTFLTTRQVGHPYEIFPNATLAFDSGSVTNRRMYHFFMDLRYLFGSEHVQEKLRTDERYMLQFLDLVKLHQGICPNVRAVGEHVEYETDAWISASLITREINRLCRQFSESFKWTPGESTEPICRAIRTAAKAVILSSLGTERKRFTQAEIKDEVKFKKVGDYEFDTTEQSNSVVQHSVVKFVVESQPISFHHALHYTLSWLIECGKSMPREQLIQLLSFTTQELLAKPKSMGQRTMPSQEYTPEDHLMAAFDYPLRVCAWLAQMKANMWVRNGMSLRHQQGTYRGVTLRDVSHHRDIFLLQTAMVVCPPARVLVSIIDRFGLEQWMKGLYEAKSDGVDDGQILDIAEDLIHLLIVLISDRTSLVSNDDDPGSHIMAMRRDITHVLCFKPLSFTEICNKLPDKFQDQEECQDILDEMTNFKPPEGLSDVGTFELKGQYLEDIDPYIAHYSKNQREESENTYKAWVAKKTGRSPAEIVFEPKLRRIESGAFSDLAAFTRTGIFAQIIYYALLYPLMADKLTPAVPVTRVEAFLHVVLHLVLVAISEDRTDEDEMSEESLESFVYIALTSNARSNFSPSSPASKTIIAILEMLSRKEEFKTCHPKIDLVLKRMKQKRPRNFETAFSRLGVSVDRISTASPANNNALEDKEKKKQAALERQKKVMAQFQQQQKNFLDNQGDIDWGEDDISDSDMESEGESSKSYYQYPSGTCILCQEETKDGRLYGTFALMTTSSVLRQTDMSDPDFVREVANVPSNLDQSAEDIRPFGVSGENKEQVHKVTSSGVDIVTERSFIGKGFPSEFTRPGPVSVGCGHIMHYKCFEVYYEASNRRHQHQIARHHPEKLELNEFVCPLCKALGNSFLPIIWSPKEEIHLGPLNPADTFDDWIEKFAGASQKPRAEKINQLGSARNYDHKADFPSSRRTMQLFKKHNDDTMASPLVSKMPELLMDAWDPPSPTHWSPFTPSNIRAALPPDIANAIWAENSLPLSGDRNSAATSSVRELTDIYRRLRDTMTKNGLATNHKDKLSQSEERDFCSSDILAKALGFSISAVEIQQRGVATLPGQTFLESLPQQALTHLRILSETALSYVTVGGLKLAGDNRVAREFSTDYEYQYHRLFQKSTYSTLTDPFLVTDPLLFQDTFIFLAGASLCLAPVDDINIIHLVRLCYLAEMTKAVLQLGRHINKSKWLEMIELYRQEGFDHFGDFCLHVRLSDNETVSSSKPTSLHVFETLHECRSLVQNYALVYLRKVMILLNVRYGIAFQNHASSNSDVDELDRLTEALLLPTFSEMFSYFDREGTIPSLVSSWIQHANNFNNHIISTASDVAENWNNDELITRGPLGTRIDQTNFIKKFIMTINHGDPSALTIKSDLNGFNNGLCLSHPTIFELIGLPKNYDTLMEETMKRRCPTSKRDIQDPMLCLFCGEIFCGQSICCSRDGPEKPGGGPRDKIGGGQQHMLKCQKNTALFLNIRKCCIFYLYRTSGSWMVAPYIDKYGEVDPGLRHSRQLFLNQKRYDALLRTVWLGHGIPSVISRKLEMDINNGGWETI</sequence>
<dbReference type="InterPro" id="IPR039164">
    <property type="entry name" value="UBR1-like"/>
</dbReference>
<accession>A0A5M9JZZ8</accession>
<feature type="zinc finger region" description="UBR-type" evidence="8">
    <location>
        <begin position="87"/>
        <end position="159"/>
    </location>
</feature>
<dbReference type="VEuPathDB" id="FungiDB:MFRU_025g00820"/>
<feature type="region of interest" description="Disordered" evidence="10">
    <location>
        <begin position="1361"/>
        <end position="1388"/>
    </location>
</feature>
<dbReference type="GO" id="GO:0005737">
    <property type="term" value="C:cytoplasm"/>
    <property type="evidence" value="ECO:0007669"/>
    <property type="project" value="TreeGrafter"/>
</dbReference>
<protein>
    <recommendedName>
        <fullName evidence="9">E3 ubiquitin-protein ligase</fullName>
        <ecNumber evidence="9">2.3.2.27</ecNumber>
    </recommendedName>
</protein>
<evidence type="ECO:0000256" key="9">
    <source>
        <dbReference type="RuleBase" id="RU366018"/>
    </source>
</evidence>
<dbReference type="Gene3D" id="1.10.10.2670">
    <property type="entry name" value="E3 ubiquitin-protein ligase"/>
    <property type="match status" value="1"/>
</dbReference>
<dbReference type="SUPFAM" id="SSF46785">
    <property type="entry name" value="Winged helix' DNA-binding domain"/>
    <property type="match status" value="1"/>
</dbReference>
<feature type="region of interest" description="Disordered" evidence="10">
    <location>
        <begin position="502"/>
        <end position="534"/>
    </location>
</feature>
<evidence type="ECO:0000256" key="5">
    <source>
        <dbReference type="ARBA" id="ARBA00022786"/>
    </source>
</evidence>
<dbReference type="EMBL" id="VICG01000004">
    <property type="protein sequence ID" value="KAA8573282.1"/>
    <property type="molecule type" value="Genomic_DNA"/>
</dbReference>
<comment type="catalytic activity">
    <reaction evidence="1 9">
        <text>S-ubiquitinyl-[E2 ubiquitin-conjugating enzyme]-L-cysteine + [acceptor protein]-L-lysine = [E2 ubiquitin-conjugating enzyme]-L-cysteine + N(6)-ubiquitinyl-[acceptor protein]-L-lysine.</text>
        <dbReference type="EC" id="2.3.2.27"/>
    </reaction>
</comment>
<dbReference type="PROSITE" id="PS51157">
    <property type="entry name" value="ZF_UBR"/>
    <property type="match status" value="1"/>
</dbReference>
<comment type="similarity">
    <text evidence="7 9">Belongs to the E3 ubiquitin-protein ligase UBR1-like family.</text>
</comment>
<evidence type="ECO:0000256" key="1">
    <source>
        <dbReference type="ARBA" id="ARBA00000900"/>
    </source>
</evidence>
<dbReference type="EC" id="2.3.2.27" evidence="9"/>
<dbReference type="Proteomes" id="UP000322873">
    <property type="component" value="Unassembled WGS sequence"/>
</dbReference>
<organism evidence="12 13">
    <name type="scientific">Monilinia fructicola</name>
    <name type="common">Brown rot fungus</name>
    <name type="synonym">Ciboria fructicola</name>
    <dbReference type="NCBI Taxonomy" id="38448"/>
    <lineage>
        <taxon>Eukaryota</taxon>
        <taxon>Fungi</taxon>
        <taxon>Dikarya</taxon>
        <taxon>Ascomycota</taxon>
        <taxon>Pezizomycotina</taxon>
        <taxon>Leotiomycetes</taxon>
        <taxon>Helotiales</taxon>
        <taxon>Sclerotiniaceae</taxon>
        <taxon>Monilinia</taxon>
    </lineage>
</organism>
<keyword evidence="4 9" id="KW-0863">Zinc-finger</keyword>
<reference evidence="12 13" key="1">
    <citation type="submission" date="2019-06" db="EMBL/GenBank/DDBJ databases">
        <title>Genome Sequence of the Brown Rot Fungal Pathogen Monilinia fructicola.</title>
        <authorList>
            <person name="De Miccolis Angelini R.M."/>
            <person name="Landi L."/>
            <person name="Abate D."/>
            <person name="Pollastro S."/>
            <person name="Romanazzi G."/>
            <person name="Faretra F."/>
        </authorList>
    </citation>
    <scope>NUCLEOTIDE SEQUENCE [LARGE SCALE GENOMIC DNA]</scope>
    <source>
        <strain evidence="12 13">Mfrc123</strain>
    </source>
</reference>
<keyword evidence="3 9" id="KW-0479">Metal-binding</keyword>
<feature type="compositionally biased region" description="Acidic residues" evidence="10">
    <location>
        <begin position="436"/>
        <end position="446"/>
    </location>
</feature>
<evidence type="ECO:0000256" key="2">
    <source>
        <dbReference type="ARBA" id="ARBA00022679"/>
    </source>
</evidence>
<dbReference type="GO" id="GO:0008270">
    <property type="term" value="F:zinc ion binding"/>
    <property type="evidence" value="ECO:0007669"/>
    <property type="project" value="UniProtKB-UniRule"/>
</dbReference>
<evidence type="ECO:0000256" key="7">
    <source>
        <dbReference type="ARBA" id="ARBA00046341"/>
    </source>
</evidence>
<dbReference type="GO" id="GO:0016567">
    <property type="term" value="P:protein ubiquitination"/>
    <property type="evidence" value="ECO:0007669"/>
    <property type="project" value="UniProtKB-UniRule"/>
</dbReference>
<evidence type="ECO:0000256" key="10">
    <source>
        <dbReference type="SAM" id="MobiDB-lite"/>
    </source>
</evidence>
<name>A0A5M9JZZ8_MONFR</name>
<dbReference type="PANTHER" id="PTHR21497:SF24">
    <property type="entry name" value="E3 UBIQUITIN-PROTEIN LIGASE UBR1"/>
    <property type="match status" value="1"/>
</dbReference>
<keyword evidence="5 9" id="KW-0833">Ubl conjugation pathway</keyword>